<gene>
    <name evidence="1" type="ORF">BGX16_1848</name>
</gene>
<protein>
    <submittedName>
        <fullName evidence="1">Uncharacterized protein</fullName>
    </submittedName>
</protein>
<dbReference type="RefSeq" id="WP_100425766.1">
    <property type="nucleotide sequence ID" value="NZ_JAQXKX010000040.1"/>
</dbReference>
<keyword evidence="2" id="KW-1185">Reference proteome</keyword>
<organism evidence="1 2">
    <name type="scientific">Hallerella succinigenes</name>
    <dbReference type="NCBI Taxonomy" id="1896222"/>
    <lineage>
        <taxon>Bacteria</taxon>
        <taxon>Pseudomonadati</taxon>
        <taxon>Fibrobacterota</taxon>
        <taxon>Fibrobacteria</taxon>
        <taxon>Fibrobacterales</taxon>
        <taxon>Fibrobacteraceae</taxon>
        <taxon>Hallerella</taxon>
    </lineage>
</organism>
<accession>A0A2M9A7Z8</accession>
<proteinExistence type="predicted"/>
<dbReference type="Proteomes" id="UP000231134">
    <property type="component" value="Unassembled WGS sequence"/>
</dbReference>
<evidence type="ECO:0000313" key="1">
    <source>
        <dbReference type="EMBL" id="PJJ41845.1"/>
    </source>
</evidence>
<sequence>MAVETMVKKIDAVGLDREGYTFIVAKDGTVYYTGELTRHLSLMSRTSCQMEDIAWGGILNDRGDWVRRSYDFGDAPTVEIRNAVISAIQEQIYA</sequence>
<comment type="caution">
    <text evidence="1">The sequence shown here is derived from an EMBL/GenBank/DDBJ whole genome shotgun (WGS) entry which is preliminary data.</text>
</comment>
<dbReference type="EMBL" id="PGEX01000001">
    <property type="protein sequence ID" value="PJJ41845.1"/>
    <property type="molecule type" value="Genomic_DNA"/>
</dbReference>
<evidence type="ECO:0000313" key="2">
    <source>
        <dbReference type="Proteomes" id="UP000231134"/>
    </source>
</evidence>
<name>A0A2M9A7Z8_9BACT</name>
<reference evidence="1 2" key="1">
    <citation type="submission" date="2017-11" db="EMBL/GenBank/DDBJ databases">
        <title>Animal gut microbial communities from fecal samples from Wisconsin, USA.</title>
        <authorList>
            <person name="Neumann A."/>
        </authorList>
    </citation>
    <scope>NUCLEOTIDE SEQUENCE [LARGE SCALE GENOMIC DNA]</scope>
    <source>
        <strain evidence="1 2">UWS3</strain>
    </source>
</reference>
<dbReference type="AlphaFoldDB" id="A0A2M9A7Z8"/>